<comment type="caution">
    <text evidence="2">The sequence shown here is derived from an EMBL/GenBank/DDBJ whole genome shotgun (WGS) entry which is preliminary data.</text>
</comment>
<protein>
    <submittedName>
        <fullName evidence="2">Uncharacterized protein</fullName>
    </submittedName>
</protein>
<keyword evidence="1" id="KW-0472">Membrane</keyword>
<keyword evidence="1" id="KW-0812">Transmembrane</keyword>
<feature type="transmembrane region" description="Helical" evidence="1">
    <location>
        <begin position="48"/>
        <end position="69"/>
    </location>
</feature>
<dbReference type="EMBL" id="BAAAGG010000004">
    <property type="protein sequence ID" value="GAA0752877.1"/>
    <property type="molecule type" value="Genomic_DNA"/>
</dbReference>
<gene>
    <name evidence="2" type="ORF">GCM10009433_04400</name>
</gene>
<name>A0ABN1K2A8_9FLAO</name>
<sequence length="176" mass="21129">MKIIEKKIKLDLNEKLSYFRISIFLTVVSIICIYNGTKGFRIYSYENVFHTLNKIGIFIFLLSIIFFIINRKNLKLKHHKLTVEQEVFKRDLQKMVELNDWNIKFISENFMLIETDRNYLNHKYFISESYGELIYIVLENRSLYLKSIFDFNKNKVFTVSTGENRMNEKLIINLAS</sequence>
<keyword evidence="3" id="KW-1185">Reference proteome</keyword>
<keyword evidence="1" id="KW-1133">Transmembrane helix</keyword>
<feature type="transmembrane region" description="Helical" evidence="1">
    <location>
        <begin position="16"/>
        <end position="36"/>
    </location>
</feature>
<reference evidence="2 3" key="1">
    <citation type="journal article" date="2019" name="Int. J. Syst. Evol. Microbiol.">
        <title>The Global Catalogue of Microorganisms (GCM) 10K type strain sequencing project: providing services to taxonomists for standard genome sequencing and annotation.</title>
        <authorList>
            <consortium name="The Broad Institute Genomics Platform"/>
            <consortium name="The Broad Institute Genome Sequencing Center for Infectious Disease"/>
            <person name="Wu L."/>
            <person name="Ma J."/>
        </authorList>
    </citation>
    <scope>NUCLEOTIDE SEQUENCE [LARGE SCALE GENOMIC DNA]</scope>
    <source>
        <strain evidence="2 3">JCM 16231</strain>
    </source>
</reference>
<evidence type="ECO:0000313" key="3">
    <source>
        <dbReference type="Proteomes" id="UP001500185"/>
    </source>
</evidence>
<accession>A0ABN1K2A8</accession>
<proteinExistence type="predicted"/>
<evidence type="ECO:0000256" key="1">
    <source>
        <dbReference type="SAM" id="Phobius"/>
    </source>
</evidence>
<organism evidence="2 3">
    <name type="scientific">Psychroflexus lacisalsi</name>
    <dbReference type="NCBI Taxonomy" id="503928"/>
    <lineage>
        <taxon>Bacteria</taxon>
        <taxon>Pseudomonadati</taxon>
        <taxon>Bacteroidota</taxon>
        <taxon>Flavobacteriia</taxon>
        <taxon>Flavobacteriales</taxon>
        <taxon>Flavobacteriaceae</taxon>
        <taxon>Psychroflexus</taxon>
    </lineage>
</organism>
<evidence type="ECO:0000313" key="2">
    <source>
        <dbReference type="EMBL" id="GAA0752877.1"/>
    </source>
</evidence>
<dbReference type="Proteomes" id="UP001500185">
    <property type="component" value="Unassembled WGS sequence"/>
</dbReference>